<dbReference type="OrthoDB" id="4357582at2759"/>
<keyword evidence="2" id="KW-1185">Reference proteome</keyword>
<organism evidence="1 2">
    <name type="scientific">Corynespora cassiicola Philippines</name>
    <dbReference type="NCBI Taxonomy" id="1448308"/>
    <lineage>
        <taxon>Eukaryota</taxon>
        <taxon>Fungi</taxon>
        <taxon>Dikarya</taxon>
        <taxon>Ascomycota</taxon>
        <taxon>Pezizomycotina</taxon>
        <taxon>Dothideomycetes</taxon>
        <taxon>Pleosporomycetidae</taxon>
        <taxon>Pleosporales</taxon>
        <taxon>Corynesporascaceae</taxon>
        <taxon>Corynespora</taxon>
    </lineage>
</organism>
<dbReference type="Proteomes" id="UP000240883">
    <property type="component" value="Unassembled WGS sequence"/>
</dbReference>
<name>A0A2T2N175_CORCC</name>
<protein>
    <submittedName>
        <fullName evidence="1">Uncharacterized protein</fullName>
    </submittedName>
</protein>
<evidence type="ECO:0000313" key="1">
    <source>
        <dbReference type="EMBL" id="PSN59180.1"/>
    </source>
</evidence>
<reference evidence="1 2" key="1">
    <citation type="journal article" date="2018" name="Front. Microbiol.">
        <title>Genome-Wide Analysis of Corynespora cassiicola Leaf Fall Disease Putative Effectors.</title>
        <authorList>
            <person name="Lopez D."/>
            <person name="Ribeiro S."/>
            <person name="Label P."/>
            <person name="Fumanal B."/>
            <person name="Venisse J.S."/>
            <person name="Kohler A."/>
            <person name="de Oliveira R.R."/>
            <person name="Labutti K."/>
            <person name="Lipzen A."/>
            <person name="Lail K."/>
            <person name="Bauer D."/>
            <person name="Ohm R.A."/>
            <person name="Barry K.W."/>
            <person name="Spatafora J."/>
            <person name="Grigoriev I.V."/>
            <person name="Martin F.M."/>
            <person name="Pujade-Renaud V."/>
        </authorList>
    </citation>
    <scope>NUCLEOTIDE SEQUENCE [LARGE SCALE GENOMIC DNA]</scope>
    <source>
        <strain evidence="1 2">Philippines</strain>
    </source>
</reference>
<feature type="non-terminal residue" evidence="1">
    <location>
        <position position="1"/>
    </location>
</feature>
<accession>A0A2T2N175</accession>
<evidence type="ECO:0000313" key="2">
    <source>
        <dbReference type="Proteomes" id="UP000240883"/>
    </source>
</evidence>
<dbReference type="AlphaFoldDB" id="A0A2T2N175"/>
<dbReference type="STRING" id="1448308.A0A2T2N175"/>
<gene>
    <name evidence="1" type="ORF">BS50DRAFT_509007</name>
</gene>
<proteinExistence type="predicted"/>
<sequence>KRAIKFLTLYNYVHMQQLLWQNDHHTYKHEGLRVYTVALFNMPCYSSSRLTEICVSKCNVGCLFSTPQPDIQISFKREHAKGRQNSPKKYTLNQVLAVRPKLNETYWVLDWEDSVREDLVFLEMLASGPTKKGKNPNPCGTQCSDRALRADFLQAWDYMLLEERLSPKSMASGKWMRATLYLPKFAPHVTERTLERHYLHDMSNVDSSVRFLGLRIRTDLTVNFRSASMGRNPDLLLTLPAGIQHDLEMRKDYYSL</sequence>
<dbReference type="EMBL" id="KZ678163">
    <property type="protein sequence ID" value="PSN59180.1"/>
    <property type="molecule type" value="Genomic_DNA"/>
</dbReference>